<evidence type="ECO:0008006" key="4">
    <source>
        <dbReference type="Google" id="ProtNLM"/>
    </source>
</evidence>
<evidence type="ECO:0000313" key="3">
    <source>
        <dbReference type="Proteomes" id="UP000546162"/>
    </source>
</evidence>
<organism evidence="2 3">
    <name type="scientific">Actinoplanes octamycinicus</name>
    <dbReference type="NCBI Taxonomy" id="135948"/>
    <lineage>
        <taxon>Bacteria</taxon>
        <taxon>Bacillati</taxon>
        <taxon>Actinomycetota</taxon>
        <taxon>Actinomycetes</taxon>
        <taxon>Micromonosporales</taxon>
        <taxon>Micromonosporaceae</taxon>
        <taxon>Actinoplanes</taxon>
    </lineage>
</organism>
<dbReference type="AlphaFoldDB" id="A0A7W7M8X9"/>
<accession>A0A7W7M8X9</accession>
<sequence>MKQRIAGLVGIAVLAGGGCGVVNNADEPAPAAAATAAIGSALPTPREGGGRESGSVRDAGDIPDPCTLLSGAEVRALTGRGVTQVDPDGASAGDVARFCQWQQEGGQLALFLSRTTAEEFRVTVAEAETVDGVGEDAYWHSGHLYVLYGTVQVDVYSRGASDERNLAGAKKVAQKVIPRI</sequence>
<protein>
    <recommendedName>
        <fullName evidence="4">DUF3558 domain-containing protein</fullName>
    </recommendedName>
</protein>
<dbReference type="EMBL" id="JACHNB010000001">
    <property type="protein sequence ID" value="MBB4741256.1"/>
    <property type="molecule type" value="Genomic_DNA"/>
</dbReference>
<dbReference type="RefSeq" id="WP_185041761.1">
    <property type="nucleotide sequence ID" value="NZ_BAABFG010000005.1"/>
</dbReference>
<evidence type="ECO:0000313" key="2">
    <source>
        <dbReference type="EMBL" id="MBB4741256.1"/>
    </source>
</evidence>
<dbReference type="Proteomes" id="UP000546162">
    <property type="component" value="Unassembled WGS sequence"/>
</dbReference>
<feature type="compositionally biased region" description="Basic and acidic residues" evidence="1">
    <location>
        <begin position="48"/>
        <end position="60"/>
    </location>
</feature>
<proteinExistence type="predicted"/>
<dbReference type="PROSITE" id="PS51257">
    <property type="entry name" value="PROKAR_LIPOPROTEIN"/>
    <property type="match status" value="1"/>
</dbReference>
<gene>
    <name evidence="2" type="ORF">BJY16_004715</name>
</gene>
<keyword evidence="3" id="KW-1185">Reference proteome</keyword>
<feature type="region of interest" description="Disordered" evidence="1">
    <location>
        <begin position="40"/>
        <end position="62"/>
    </location>
</feature>
<reference evidence="2 3" key="1">
    <citation type="submission" date="2020-08" db="EMBL/GenBank/DDBJ databases">
        <title>Sequencing the genomes of 1000 actinobacteria strains.</title>
        <authorList>
            <person name="Klenk H.-P."/>
        </authorList>
    </citation>
    <scope>NUCLEOTIDE SEQUENCE [LARGE SCALE GENOMIC DNA]</scope>
    <source>
        <strain evidence="2 3">DSM 45809</strain>
    </source>
</reference>
<comment type="caution">
    <text evidence="2">The sequence shown here is derived from an EMBL/GenBank/DDBJ whole genome shotgun (WGS) entry which is preliminary data.</text>
</comment>
<evidence type="ECO:0000256" key="1">
    <source>
        <dbReference type="SAM" id="MobiDB-lite"/>
    </source>
</evidence>
<name>A0A7W7M8X9_9ACTN</name>